<keyword evidence="1" id="KW-1133">Transmembrane helix</keyword>
<keyword evidence="1" id="KW-0472">Membrane</keyword>
<dbReference type="EMBL" id="HBHW01005095">
    <property type="protein sequence ID" value="CAE0035831.1"/>
    <property type="molecule type" value="Transcribed_RNA"/>
</dbReference>
<dbReference type="AlphaFoldDB" id="A0A7S3E7M6"/>
<sequence length="233" mass="26217">MPDSVWSRLLPLLIAIFWLFTLYPILVVGMLSMKRGEDWNYYGCSKRVLERWLSFSGNYLFFMALQFGFLFFTGFLLGVGVILLALNIPPSNHPLVVYSFMQMLAILVLGCLSALVPSWYGIAHIAILDDDNLGAISGMKRSKKLVMGRWSRVFVVYGFHQLFQLSLGSLFVSGVGRVRNGAAHYELVLVGMVFLYVAMVFQRVWAYASVVCLHSSLESTEARQVDPPGEELP</sequence>
<feature type="transmembrane region" description="Helical" evidence="1">
    <location>
        <begin position="59"/>
        <end position="88"/>
    </location>
</feature>
<accession>A0A7S3E7M6</accession>
<reference evidence="2" key="1">
    <citation type="submission" date="2021-01" db="EMBL/GenBank/DDBJ databases">
        <authorList>
            <person name="Corre E."/>
            <person name="Pelletier E."/>
            <person name="Niang G."/>
            <person name="Scheremetjew M."/>
            <person name="Finn R."/>
            <person name="Kale V."/>
            <person name="Holt S."/>
            <person name="Cochrane G."/>
            <person name="Meng A."/>
            <person name="Brown T."/>
            <person name="Cohen L."/>
        </authorList>
    </citation>
    <scope>NUCLEOTIDE SEQUENCE</scope>
    <source>
        <strain evidence="2">CCMP 769</strain>
    </source>
</reference>
<organism evidence="2">
    <name type="scientific">Rhodosorus marinus</name>
    <dbReference type="NCBI Taxonomy" id="101924"/>
    <lineage>
        <taxon>Eukaryota</taxon>
        <taxon>Rhodophyta</taxon>
        <taxon>Stylonematophyceae</taxon>
        <taxon>Stylonematales</taxon>
        <taxon>Stylonemataceae</taxon>
        <taxon>Rhodosorus</taxon>
    </lineage>
</organism>
<evidence type="ECO:0000313" key="3">
    <source>
        <dbReference type="EMBL" id="CAE0035840.1"/>
    </source>
</evidence>
<gene>
    <name evidence="2" type="ORF">RMAR00112_LOCUS3781</name>
    <name evidence="3" type="ORF">RMAR00112_LOCUS3790</name>
</gene>
<protein>
    <submittedName>
        <fullName evidence="2">Uncharacterized protein</fullName>
    </submittedName>
</protein>
<feature type="transmembrane region" description="Helical" evidence="1">
    <location>
        <begin position="154"/>
        <end position="175"/>
    </location>
</feature>
<feature type="transmembrane region" description="Helical" evidence="1">
    <location>
        <begin position="95"/>
        <end position="120"/>
    </location>
</feature>
<feature type="transmembrane region" description="Helical" evidence="1">
    <location>
        <begin position="12"/>
        <end position="33"/>
    </location>
</feature>
<evidence type="ECO:0000313" key="2">
    <source>
        <dbReference type="EMBL" id="CAE0035831.1"/>
    </source>
</evidence>
<name>A0A7S3E7M6_9RHOD</name>
<keyword evidence="1" id="KW-0812">Transmembrane</keyword>
<proteinExistence type="predicted"/>
<feature type="transmembrane region" description="Helical" evidence="1">
    <location>
        <begin position="187"/>
        <end position="208"/>
    </location>
</feature>
<dbReference type="EMBL" id="HBHW01005104">
    <property type="protein sequence ID" value="CAE0035840.1"/>
    <property type="molecule type" value="Transcribed_RNA"/>
</dbReference>
<evidence type="ECO:0000256" key="1">
    <source>
        <dbReference type="SAM" id="Phobius"/>
    </source>
</evidence>